<dbReference type="EnsemblPlants" id="KQL23743">
    <property type="protein sequence ID" value="KQL23743"/>
    <property type="gene ID" value="SETIT_031631mg"/>
</dbReference>
<organism evidence="2 3">
    <name type="scientific">Setaria italica</name>
    <name type="common">Foxtail millet</name>
    <name type="synonym">Panicum italicum</name>
    <dbReference type="NCBI Taxonomy" id="4555"/>
    <lineage>
        <taxon>Eukaryota</taxon>
        <taxon>Viridiplantae</taxon>
        <taxon>Streptophyta</taxon>
        <taxon>Embryophyta</taxon>
        <taxon>Tracheophyta</taxon>
        <taxon>Spermatophyta</taxon>
        <taxon>Magnoliopsida</taxon>
        <taxon>Liliopsida</taxon>
        <taxon>Poales</taxon>
        <taxon>Poaceae</taxon>
        <taxon>PACMAD clade</taxon>
        <taxon>Panicoideae</taxon>
        <taxon>Panicodae</taxon>
        <taxon>Paniceae</taxon>
        <taxon>Cenchrinae</taxon>
        <taxon>Setaria</taxon>
    </lineage>
</organism>
<sequence length="96" mass="10219">MMYFRSAAPLTRGLRLFCHLQARSHPSFSTHAQATGAMTSKVSGAQSEASSQASSGELSTSSSTLEAALLSFANQSSTPKSREMGFSLLLFLDLEL</sequence>
<protein>
    <submittedName>
        <fullName evidence="2">Uncharacterized protein</fullName>
    </submittedName>
</protein>
<dbReference type="AlphaFoldDB" id="K3ZYE9"/>
<feature type="compositionally biased region" description="Polar residues" evidence="1">
    <location>
        <begin position="29"/>
        <end position="42"/>
    </location>
</feature>
<evidence type="ECO:0000313" key="3">
    <source>
        <dbReference type="Proteomes" id="UP000004995"/>
    </source>
</evidence>
<dbReference type="Gramene" id="KQL23743">
    <property type="protein sequence ID" value="KQL23743"/>
    <property type="gene ID" value="SETIT_031631mg"/>
</dbReference>
<reference evidence="2" key="2">
    <citation type="submission" date="2018-08" db="UniProtKB">
        <authorList>
            <consortium name="EnsemblPlants"/>
        </authorList>
    </citation>
    <scope>IDENTIFICATION</scope>
    <source>
        <strain evidence="2">Yugu1</strain>
    </source>
</reference>
<feature type="compositionally biased region" description="Low complexity" evidence="1">
    <location>
        <begin position="43"/>
        <end position="58"/>
    </location>
</feature>
<name>K3ZYE9_SETIT</name>
<dbReference type="InParanoid" id="K3ZYE9"/>
<feature type="region of interest" description="Disordered" evidence="1">
    <location>
        <begin position="29"/>
        <end position="58"/>
    </location>
</feature>
<evidence type="ECO:0000313" key="2">
    <source>
        <dbReference type="EnsemblPlants" id="KQL23743"/>
    </source>
</evidence>
<proteinExistence type="predicted"/>
<accession>K3ZYE9</accession>
<dbReference type="HOGENOM" id="CLU_2363647_0_0_1"/>
<dbReference type="EMBL" id="AGNK02000916">
    <property type="status" value="NOT_ANNOTATED_CDS"/>
    <property type="molecule type" value="Genomic_DNA"/>
</dbReference>
<dbReference type="Proteomes" id="UP000004995">
    <property type="component" value="Unassembled WGS sequence"/>
</dbReference>
<evidence type="ECO:0000256" key="1">
    <source>
        <dbReference type="SAM" id="MobiDB-lite"/>
    </source>
</evidence>
<reference evidence="3" key="1">
    <citation type="journal article" date="2012" name="Nat. Biotechnol.">
        <title>Reference genome sequence of the model plant Setaria.</title>
        <authorList>
            <person name="Bennetzen J.L."/>
            <person name="Schmutz J."/>
            <person name="Wang H."/>
            <person name="Percifield R."/>
            <person name="Hawkins J."/>
            <person name="Pontaroli A.C."/>
            <person name="Estep M."/>
            <person name="Feng L."/>
            <person name="Vaughn J.N."/>
            <person name="Grimwood J."/>
            <person name="Jenkins J."/>
            <person name="Barry K."/>
            <person name="Lindquist E."/>
            <person name="Hellsten U."/>
            <person name="Deshpande S."/>
            <person name="Wang X."/>
            <person name="Wu X."/>
            <person name="Mitros T."/>
            <person name="Triplett J."/>
            <person name="Yang X."/>
            <person name="Ye C.Y."/>
            <person name="Mauro-Herrera M."/>
            <person name="Wang L."/>
            <person name="Li P."/>
            <person name="Sharma M."/>
            <person name="Sharma R."/>
            <person name="Ronald P.C."/>
            <person name="Panaud O."/>
            <person name="Kellogg E.A."/>
            <person name="Brutnell T.P."/>
            <person name="Doust A.N."/>
            <person name="Tuskan G.A."/>
            <person name="Rokhsar D."/>
            <person name="Devos K.M."/>
        </authorList>
    </citation>
    <scope>NUCLEOTIDE SEQUENCE [LARGE SCALE GENOMIC DNA]</scope>
    <source>
        <strain evidence="3">cv. Yugu1</strain>
    </source>
</reference>
<keyword evidence="3" id="KW-1185">Reference proteome</keyword>